<comment type="caution">
    <text evidence="3">The sequence shown here is derived from an EMBL/GenBank/DDBJ whole genome shotgun (WGS) entry which is preliminary data.</text>
</comment>
<dbReference type="Proteomes" id="UP000613030">
    <property type="component" value="Unassembled WGS sequence"/>
</dbReference>
<feature type="domain" description="DUF3298" evidence="1">
    <location>
        <begin position="166"/>
        <end position="246"/>
    </location>
</feature>
<dbReference type="InterPro" id="IPR025303">
    <property type="entry name" value="PdaC"/>
</dbReference>
<dbReference type="InterPro" id="IPR021729">
    <property type="entry name" value="DUF3298"/>
</dbReference>
<dbReference type="EMBL" id="JAERRB010000008">
    <property type="protein sequence ID" value="MBL0743786.1"/>
    <property type="molecule type" value="Genomic_DNA"/>
</dbReference>
<dbReference type="Pfam" id="PF13739">
    <property type="entry name" value="PdaC"/>
    <property type="match status" value="1"/>
</dbReference>
<keyword evidence="4" id="KW-1185">Reference proteome</keyword>
<dbReference type="Gene3D" id="3.90.640.20">
    <property type="entry name" value="Heat-shock cognate protein, ATPase"/>
    <property type="match status" value="1"/>
</dbReference>
<dbReference type="InterPro" id="IPR037126">
    <property type="entry name" value="PdaC/RsiV-like_sf"/>
</dbReference>
<proteinExistence type="predicted"/>
<dbReference type="RefSeq" id="WP_202013249.1">
    <property type="nucleotide sequence ID" value="NZ_JAERRB010000008.1"/>
</dbReference>
<organism evidence="3 4">
    <name type="scientific">Chryseolinea lacunae</name>
    <dbReference type="NCBI Taxonomy" id="2801331"/>
    <lineage>
        <taxon>Bacteria</taxon>
        <taxon>Pseudomonadati</taxon>
        <taxon>Bacteroidota</taxon>
        <taxon>Cytophagia</taxon>
        <taxon>Cytophagales</taxon>
        <taxon>Fulvivirgaceae</taxon>
        <taxon>Chryseolinea</taxon>
    </lineage>
</organism>
<sequence length="254" mass="28919">MKRILLVLALPFALLSCGRKEEKKLTPISYEMKTFRVESKIHCKTDSLCAFYQVSYPAFTGLDTTVLAILKKDIDSSVSMGNPEAEGKTMEQIGAGFIQDYEDFRKEMPEVPGSWNYKANVTVETLTDSLLSLSVQEEYYTGGAHGGYGIYYINLNPRTGEEFTLENLLKPGFEDPLTKIGEKIFRKVRELSDTASLNASYFEFPDDKFQLNRNFGFKKEGIVFYYNSYEIAAYASGPTEVLIPYEEIKDWLKH</sequence>
<accession>A0ABS1KWD9</accession>
<protein>
    <submittedName>
        <fullName evidence="3">DUF3298 domain-containing protein</fullName>
    </submittedName>
</protein>
<evidence type="ECO:0000259" key="1">
    <source>
        <dbReference type="Pfam" id="PF11738"/>
    </source>
</evidence>
<gene>
    <name evidence="3" type="ORF">JI741_21325</name>
</gene>
<name>A0ABS1KWD9_9BACT</name>
<dbReference type="Pfam" id="PF11738">
    <property type="entry name" value="DUF3298"/>
    <property type="match status" value="1"/>
</dbReference>
<dbReference type="Gene3D" id="3.30.565.40">
    <property type="entry name" value="Fervidobacterium nodosum Rt17-B1 like"/>
    <property type="match status" value="1"/>
</dbReference>
<evidence type="ECO:0000313" key="4">
    <source>
        <dbReference type="Proteomes" id="UP000613030"/>
    </source>
</evidence>
<reference evidence="3 4" key="1">
    <citation type="submission" date="2021-01" db="EMBL/GenBank/DDBJ databases">
        <title>Chryseolinea sp. Jin1 Genome sequencing and assembly.</title>
        <authorList>
            <person name="Kim I."/>
        </authorList>
    </citation>
    <scope>NUCLEOTIDE SEQUENCE [LARGE SCALE GENOMIC DNA]</scope>
    <source>
        <strain evidence="3 4">Jin1</strain>
    </source>
</reference>
<evidence type="ECO:0000259" key="2">
    <source>
        <dbReference type="Pfam" id="PF13739"/>
    </source>
</evidence>
<evidence type="ECO:0000313" key="3">
    <source>
        <dbReference type="EMBL" id="MBL0743786.1"/>
    </source>
</evidence>
<dbReference type="PROSITE" id="PS51257">
    <property type="entry name" value="PROKAR_LIPOPROTEIN"/>
    <property type="match status" value="1"/>
</dbReference>
<feature type="domain" description="Deacetylase PdaC" evidence="2">
    <location>
        <begin position="45"/>
        <end position="146"/>
    </location>
</feature>